<dbReference type="Proteomes" id="UP001327225">
    <property type="component" value="Chromosome"/>
</dbReference>
<evidence type="ECO:0008006" key="4">
    <source>
        <dbReference type="Google" id="ProtNLM"/>
    </source>
</evidence>
<feature type="transmembrane region" description="Helical" evidence="1">
    <location>
        <begin position="36"/>
        <end position="54"/>
    </location>
</feature>
<dbReference type="EMBL" id="CP141059">
    <property type="protein sequence ID" value="WQQ25080.1"/>
    <property type="molecule type" value="Genomic_DNA"/>
</dbReference>
<dbReference type="RefSeq" id="WP_322455582.1">
    <property type="nucleotide sequence ID" value="NZ_CP141059.1"/>
</dbReference>
<name>A0ABZ0ZLZ4_9ACTN</name>
<dbReference type="SUPFAM" id="SSF55729">
    <property type="entry name" value="Acyl-CoA N-acyltransferases (Nat)"/>
    <property type="match status" value="1"/>
</dbReference>
<keyword evidence="3" id="KW-1185">Reference proteome</keyword>
<accession>A0ABZ0ZLZ4</accession>
<keyword evidence="1" id="KW-0812">Transmembrane</keyword>
<proteinExistence type="predicted"/>
<dbReference type="InterPro" id="IPR016181">
    <property type="entry name" value="Acyl_CoA_acyltransferase"/>
</dbReference>
<protein>
    <recommendedName>
        <fullName evidence="4">N-acetyltransferase domain-containing protein</fullName>
    </recommendedName>
</protein>
<organism evidence="2 3">
    <name type="scientific">Nocardioides bizhenqiangii</name>
    <dbReference type="NCBI Taxonomy" id="3095076"/>
    <lineage>
        <taxon>Bacteria</taxon>
        <taxon>Bacillati</taxon>
        <taxon>Actinomycetota</taxon>
        <taxon>Actinomycetes</taxon>
        <taxon>Propionibacteriales</taxon>
        <taxon>Nocardioidaceae</taxon>
        <taxon>Nocardioides</taxon>
    </lineage>
</organism>
<feature type="transmembrane region" description="Helical" evidence="1">
    <location>
        <begin position="12"/>
        <end position="29"/>
    </location>
</feature>
<evidence type="ECO:0000313" key="2">
    <source>
        <dbReference type="EMBL" id="WQQ25080.1"/>
    </source>
</evidence>
<evidence type="ECO:0000313" key="3">
    <source>
        <dbReference type="Proteomes" id="UP001327225"/>
    </source>
</evidence>
<reference evidence="3" key="1">
    <citation type="submission" date="2023-12" db="EMBL/GenBank/DDBJ databases">
        <title>Novel species in genus Nocardioides.</title>
        <authorList>
            <person name="Zhou H."/>
        </authorList>
    </citation>
    <scope>NUCLEOTIDE SEQUENCE [LARGE SCALE GENOMIC DNA]</scope>
    <source>
        <strain evidence="3">HM61</strain>
    </source>
</reference>
<evidence type="ECO:0000256" key="1">
    <source>
        <dbReference type="SAM" id="Phobius"/>
    </source>
</evidence>
<sequence>MKNLLDWLADHWVDALGWGGSALLVYSLLQQRVLRFRTLNLVAGGVLIAFNAILGVWPMVALNAVTSAINLWFILRLRRQRHDAASFEVIEVGLDDQYLRHVLDTHAGDIQQHQPTFAGRALPGQEAFVIAKGDETVGVVVVERDGEVARVRLDYVTPKYRDFTPGEFVWRRSDLLRSRGYRQVVTSPEIVSPYYDRIGFRAEGRSFVLDLDQPEGVAAGS</sequence>
<keyword evidence="1" id="KW-0472">Membrane</keyword>
<keyword evidence="1" id="KW-1133">Transmembrane helix</keyword>
<gene>
    <name evidence="2" type="ORF">SHK19_14010</name>
</gene>